<keyword evidence="6" id="KW-0269">Exonuclease</keyword>
<dbReference type="STRING" id="1359168.OCHUTO_0345"/>
<keyword evidence="5 15" id="KW-0347">Helicase</keyword>
<dbReference type="InterPro" id="IPR014017">
    <property type="entry name" value="DNA_helicase_UvrD-like_C"/>
</dbReference>
<evidence type="ECO:0000256" key="5">
    <source>
        <dbReference type="ARBA" id="ARBA00022806"/>
    </source>
</evidence>
<comment type="caution">
    <text evidence="18">The sequence shown here is derived from an EMBL/GenBank/DDBJ whole genome shotgun (WGS) entry which is preliminary data.</text>
</comment>
<evidence type="ECO:0000256" key="12">
    <source>
        <dbReference type="ARBA" id="ARBA00034808"/>
    </source>
</evidence>
<accession>A0A0F3MM69</accession>
<evidence type="ECO:0000256" key="6">
    <source>
        <dbReference type="ARBA" id="ARBA00022839"/>
    </source>
</evidence>
<keyword evidence="1" id="KW-0540">Nuclease</keyword>
<dbReference type="SUPFAM" id="SSF52540">
    <property type="entry name" value="P-loop containing nucleoside triphosphate hydrolases"/>
    <property type="match status" value="1"/>
</dbReference>
<reference evidence="18 19" key="1">
    <citation type="submission" date="2015-02" db="EMBL/GenBank/DDBJ databases">
        <title>Genome Sequencing of Rickettsiales.</title>
        <authorList>
            <person name="Daugherty S.C."/>
            <person name="Su Q."/>
            <person name="Abolude K."/>
            <person name="Beier-Sexton M."/>
            <person name="Carlyon J.A."/>
            <person name="Carter R."/>
            <person name="Day N.P."/>
            <person name="Dumler S.J."/>
            <person name="Dyachenko V."/>
            <person name="Godinez A."/>
            <person name="Kurtti T.J."/>
            <person name="Lichay M."/>
            <person name="Mullins K.E."/>
            <person name="Ott S."/>
            <person name="Pappas-Brown V."/>
            <person name="Paris D.H."/>
            <person name="Patel P."/>
            <person name="Richards A.L."/>
            <person name="Sadzewicz L."/>
            <person name="Sears K."/>
            <person name="Seidman D."/>
            <person name="Sengamalay N."/>
            <person name="Stenos J."/>
            <person name="Tallon L.J."/>
            <person name="Vincent G."/>
            <person name="Fraser C.M."/>
            <person name="Munderloh U."/>
            <person name="Dunning-Hotopp J.C."/>
        </authorList>
    </citation>
    <scope>NUCLEOTIDE SEQUENCE [LARGE SCALE GENOMIC DNA]</scope>
    <source>
        <strain evidence="18 19">Fuller</strain>
    </source>
</reference>
<keyword evidence="4 15" id="KW-0378">Hydrolase</keyword>
<comment type="catalytic activity">
    <reaction evidence="14">
        <text>ATP + H2O = ADP + phosphate + H(+)</text>
        <dbReference type="Rhea" id="RHEA:13065"/>
        <dbReference type="ChEBI" id="CHEBI:15377"/>
        <dbReference type="ChEBI" id="CHEBI:15378"/>
        <dbReference type="ChEBI" id="CHEBI:30616"/>
        <dbReference type="ChEBI" id="CHEBI:43474"/>
        <dbReference type="ChEBI" id="CHEBI:456216"/>
        <dbReference type="EC" id="5.6.2.4"/>
    </reaction>
</comment>
<dbReference type="GO" id="GO:0005829">
    <property type="term" value="C:cytosol"/>
    <property type="evidence" value="ECO:0007669"/>
    <property type="project" value="TreeGrafter"/>
</dbReference>
<evidence type="ECO:0000256" key="10">
    <source>
        <dbReference type="ARBA" id="ARBA00023235"/>
    </source>
</evidence>
<keyword evidence="10" id="KW-0413">Isomerase</keyword>
<evidence type="ECO:0000256" key="2">
    <source>
        <dbReference type="ARBA" id="ARBA00022741"/>
    </source>
</evidence>
<dbReference type="AlphaFoldDB" id="A0A0F3MM69"/>
<dbReference type="GO" id="GO:0033202">
    <property type="term" value="C:DNA helicase complex"/>
    <property type="evidence" value="ECO:0007669"/>
    <property type="project" value="TreeGrafter"/>
</dbReference>
<keyword evidence="7 15" id="KW-0067">ATP-binding</keyword>
<dbReference type="Proteomes" id="UP000033616">
    <property type="component" value="Unassembled WGS sequence"/>
</dbReference>
<evidence type="ECO:0000256" key="14">
    <source>
        <dbReference type="ARBA" id="ARBA00048988"/>
    </source>
</evidence>
<evidence type="ECO:0000256" key="13">
    <source>
        <dbReference type="ARBA" id="ARBA00034923"/>
    </source>
</evidence>
<evidence type="ECO:0000256" key="11">
    <source>
        <dbReference type="ARBA" id="ARBA00034617"/>
    </source>
</evidence>
<evidence type="ECO:0000256" key="8">
    <source>
        <dbReference type="ARBA" id="ARBA00023125"/>
    </source>
</evidence>
<evidence type="ECO:0000256" key="1">
    <source>
        <dbReference type="ARBA" id="ARBA00022722"/>
    </source>
</evidence>
<dbReference type="PATRIC" id="fig|1359168.3.peg.1102"/>
<dbReference type="Gene3D" id="3.90.320.10">
    <property type="match status" value="1"/>
</dbReference>
<dbReference type="GO" id="GO:0004527">
    <property type="term" value="F:exonuclease activity"/>
    <property type="evidence" value="ECO:0007669"/>
    <property type="project" value="UniProtKB-KW"/>
</dbReference>
<dbReference type="RefSeq" id="WP_045797091.1">
    <property type="nucleotide sequence ID" value="NZ_LANP01000006.1"/>
</dbReference>
<evidence type="ECO:0000256" key="3">
    <source>
        <dbReference type="ARBA" id="ARBA00022763"/>
    </source>
</evidence>
<sequence>MNVNQLLASDPHISCWVSASAGTGKTKVLTDRVLRLLLSGAKLHKILCLTFTNATANEMLNRIVNQLKSWACMDNATLVISMHNVLGINPTDNQVLRARSLCQEYLQAKENIAIQTIHSFCQHLLQKFPVEAGINANFSILDELKIKEIINFIQQNLVHNSSELQASLKFIINSKHENSITQLIHSIIDNQQKFLLLLENYSTAESYKNFLLKYFHLSNKESVIKQLFSKFIQYPISKHNNNSKLITNLIEYQQLDYLSFVQQLDQIIALFLTNNGQRKRNLINQDLKKTDLREYLSSLQEDILQAHDMLNSIKIIDSTYHLYNVAIVVLDLYQHYKLSNNCLDYNDLIRYSNKLLRDNLNKDWILYKLNQSIDHILVDEAQDNSLEQWNIILTLLSDSLAGGEKNNHSTFFAVGDNKQAIYSFQGADVNIFNTLNKELKSSFIAAKKIFKSVSLDISYRSTQEVLDIVYKVFSDLSLESPELFNSSDLVKLKCAREANYGSVQLWDIETTKTKSQNAKEVFWPIAFTDKSNEISSDSSCLLAKKIAHYINLQISSQRILSSTKQPIQYSDFLILVRRRNKFVKQLVVELRKLNLKVSGIDRVSLKDHLSIIDLVALAKFVITPSDDLNLACLLKSSFIGCSEEDIYFLCKNKELKDSIWQFLAVVQKDNLYYQNIVNKLLKFIELYCTTTPDYFFHLVIEVLNYRQVLINANIEDGNDIIDEFLKTVEYFFASFSPSLREFIIWFESHDFEIKRDVDTQDCINIMTIHAAKGLQAPIVILPDTTTLPISPSGILWDNNGNMLWPTQSQYYNDYFKKQIEILKSADYQEYLRLLYVAMTRAEDELIICGYSITATLSQGCWYNIIQKSISKIFGISRRECNLGFTYINKVVYNRAEISSELAVNLEQEGSHFKYGNSLKEKSYIKIGQGKNDCSTLLNLIFDFKFELNRVLELKFLNVNLISLSKFSPLDGEYGINYGVICHKILEEVVKNRTAKFLVNNHYFKLLTIKQKNKVEKTLNALFASQEFNYLLNSYELKSEVNLGLIQLSNNSSIENNHDMFHIDNAKVFVFKRIDLLVIKNNHVIIIDYKTDFSVPKTQFKVQASYLKQLRSYYDIVKLIYPAHKVSAKILWLENIYFMNINL</sequence>
<evidence type="ECO:0000256" key="7">
    <source>
        <dbReference type="ARBA" id="ARBA00022840"/>
    </source>
</evidence>
<dbReference type="GO" id="GO:0000725">
    <property type="term" value="P:recombinational repair"/>
    <property type="evidence" value="ECO:0007669"/>
    <property type="project" value="TreeGrafter"/>
</dbReference>
<dbReference type="GO" id="GO:0003677">
    <property type="term" value="F:DNA binding"/>
    <property type="evidence" value="ECO:0007669"/>
    <property type="project" value="UniProtKB-KW"/>
</dbReference>
<feature type="domain" description="UvrD-like helicase C-terminal" evidence="17">
    <location>
        <begin position="500"/>
        <end position="773"/>
    </location>
</feature>
<comment type="catalytic activity">
    <reaction evidence="11">
        <text>Couples ATP hydrolysis with the unwinding of duplex DNA by translocating in the 3'-5' direction.</text>
        <dbReference type="EC" id="5.6.2.4"/>
    </reaction>
</comment>
<dbReference type="EC" id="5.6.2.4" evidence="12"/>
<evidence type="ECO:0000256" key="9">
    <source>
        <dbReference type="ARBA" id="ARBA00023204"/>
    </source>
</evidence>
<dbReference type="EMBL" id="LANP01000006">
    <property type="protein sequence ID" value="KJV56756.1"/>
    <property type="molecule type" value="Genomic_DNA"/>
</dbReference>
<dbReference type="PANTHER" id="PTHR11070">
    <property type="entry name" value="UVRD / RECB / PCRA DNA HELICASE FAMILY MEMBER"/>
    <property type="match status" value="1"/>
</dbReference>
<dbReference type="OrthoDB" id="9810135at2"/>
<feature type="domain" description="UvrD-like helicase ATP-binding" evidence="16">
    <location>
        <begin position="1"/>
        <end position="462"/>
    </location>
</feature>
<dbReference type="InterPro" id="IPR027417">
    <property type="entry name" value="P-loop_NTPase"/>
</dbReference>
<dbReference type="PANTHER" id="PTHR11070:SF2">
    <property type="entry name" value="ATP-DEPENDENT DNA HELICASE SRS2"/>
    <property type="match status" value="1"/>
</dbReference>
<feature type="binding site" evidence="15">
    <location>
        <begin position="19"/>
        <end position="26"/>
    </location>
    <ligand>
        <name>ATP</name>
        <dbReference type="ChEBI" id="CHEBI:30616"/>
    </ligand>
</feature>
<dbReference type="InterPro" id="IPR011604">
    <property type="entry name" value="PDDEXK-like_dom_sf"/>
</dbReference>
<dbReference type="GO" id="GO:0043138">
    <property type="term" value="F:3'-5' DNA helicase activity"/>
    <property type="evidence" value="ECO:0007669"/>
    <property type="project" value="UniProtKB-EC"/>
</dbReference>
<dbReference type="SUPFAM" id="SSF52980">
    <property type="entry name" value="Restriction endonuclease-like"/>
    <property type="match status" value="1"/>
</dbReference>
<dbReference type="PROSITE" id="PS51198">
    <property type="entry name" value="UVRD_HELICASE_ATP_BIND"/>
    <property type="match status" value="1"/>
</dbReference>
<evidence type="ECO:0000259" key="16">
    <source>
        <dbReference type="PROSITE" id="PS51198"/>
    </source>
</evidence>
<keyword evidence="9" id="KW-0234">DNA repair</keyword>
<dbReference type="InterPro" id="IPR011335">
    <property type="entry name" value="Restrct_endonuc-II-like"/>
</dbReference>
<dbReference type="GO" id="GO:0005524">
    <property type="term" value="F:ATP binding"/>
    <property type="evidence" value="ECO:0007669"/>
    <property type="project" value="UniProtKB-UniRule"/>
</dbReference>
<keyword evidence="19" id="KW-1185">Reference proteome</keyword>
<proteinExistence type="predicted"/>
<dbReference type="Pfam" id="PF00580">
    <property type="entry name" value="UvrD-helicase"/>
    <property type="match status" value="2"/>
</dbReference>
<name>A0A0F3MM69_9RICK</name>
<protein>
    <recommendedName>
        <fullName evidence="12">DNA 3'-5' helicase</fullName>
        <ecNumber evidence="12">5.6.2.4</ecNumber>
    </recommendedName>
    <alternativeName>
        <fullName evidence="13">DNA 3'-5' helicase II</fullName>
    </alternativeName>
</protein>
<evidence type="ECO:0000313" key="18">
    <source>
        <dbReference type="EMBL" id="KJV56756.1"/>
    </source>
</evidence>
<evidence type="ECO:0000259" key="17">
    <source>
        <dbReference type="PROSITE" id="PS51217"/>
    </source>
</evidence>
<evidence type="ECO:0000313" key="19">
    <source>
        <dbReference type="Proteomes" id="UP000033616"/>
    </source>
</evidence>
<dbReference type="InterPro" id="IPR000212">
    <property type="entry name" value="DNA_helicase_UvrD/REP"/>
</dbReference>
<evidence type="ECO:0000256" key="15">
    <source>
        <dbReference type="PROSITE-ProRule" id="PRU00560"/>
    </source>
</evidence>
<dbReference type="InterPro" id="IPR014016">
    <property type="entry name" value="UvrD-like_ATP-bd"/>
</dbReference>
<keyword evidence="8" id="KW-0238">DNA-binding</keyword>
<dbReference type="Pfam" id="PF13361">
    <property type="entry name" value="UvrD_C"/>
    <property type="match status" value="1"/>
</dbReference>
<evidence type="ECO:0000256" key="4">
    <source>
        <dbReference type="ARBA" id="ARBA00022801"/>
    </source>
</evidence>
<gene>
    <name evidence="18" type="ORF">OCHUTO_0345</name>
</gene>
<keyword evidence="2 15" id="KW-0547">Nucleotide-binding</keyword>
<dbReference type="PROSITE" id="PS51217">
    <property type="entry name" value="UVRD_HELICASE_CTER"/>
    <property type="match status" value="1"/>
</dbReference>
<keyword evidence="3" id="KW-0227">DNA damage</keyword>
<dbReference type="Gene3D" id="3.40.50.300">
    <property type="entry name" value="P-loop containing nucleotide triphosphate hydrolases"/>
    <property type="match status" value="4"/>
</dbReference>
<organism evidence="18 19">
    <name type="scientific">Orientia chuto str. Dubai</name>
    <dbReference type="NCBI Taxonomy" id="1359168"/>
    <lineage>
        <taxon>Bacteria</taxon>
        <taxon>Pseudomonadati</taxon>
        <taxon>Pseudomonadota</taxon>
        <taxon>Alphaproteobacteria</taxon>
        <taxon>Rickettsiales</taxon>
        <taxon>Rickettsiaceae</taxon>
        <taxon>Rickettsieae</taxon>
        <taxon>Orientia</taxon>
    </lineage>
</organism>